<dbReference type="EMBL" id="ML977557">
    <property type="protein sequence ID" value="KAF2007561.1"/>
    <property type="molecule type" value="Genomic_DNA"/>
</dbReference>
<feature type="compositionally biased region" description="Polar residues" evidence="1">
    <location>
        <begin position="55"/>
        <end position="72"/>
    </location>
</feature>
<proteinExistence type="predicted"/>
<evidence type="ECO:0000313" key="2">
    <source>
        <dbReference type="EMBL" id="KAF2007561.1"/>
    </source>
</evidence>
<evidence type="ECO:0000313" key="3">
    <source>
        <dbReference type="Proteomes" id="UP000799779"/>
    </source>
</evidence>
<name>A0A6A5X3W5_9PLEO</name>
<feature type="compositionally biased region" description="Basic and acidic residues" evidence="1">
    <location>
        <begin position="101"/>
        <end position="110"/>
    </location>
</feature>
<dbReference type="Proteomes" id="UP000799779">
    <property type="component" value="Unassembled WGS sequence"/>
</dbReference>
<protein>
    <submittedName>
        <fullName evidence="2">Uncharacterized protein</fullName>
    </submittedName>
</protein>
<sequence length="259" mass="28555">MAQHRLFAGNNDLLSPSQSSRKRHQVMTDASPDTDSPVAYRGEFHPRSERRARRNSSGWQMQRRNTPVNSAGGQHERRRSSVPDSPLEPLGVVQARPTATETDRDQERSQVRPPLVNGGIAPPSGGHYKLFYYEKWVYMPNNNENGNGRGNDNGNGRGNDNGNGRGNDNGNGRGNDNGNSNGNRNGNGNGNGNGAPLTSNVPRRKLPQLAIDTKAAEHLETLTRPKKKVFRDDITTRLSTLSLAINLEIEDWEYDPLPA</sequence>
<reference evidence="2" key="1">
    <citation type="journal article" date="2020" name="Stud. Mycol.">
        <title>101 Dothideomycetes genomes: a test case for predicting lifestyles and emergence of pathogens.</title>
        <authorList>
            <person name="Haridas S."/>
            <person name="Albert R."/>
            <person name="Binder M."/>
            <person name="Bloem J."/>
            <person name="Labutti K."/>
            <person name="Salamov A."/>
            <person name="Andreopoulos B."/>
            <person name="Baker S."/>
            <person name="Barry K."/>
            <person name="Bills G."/>
            <person name="Bluhm B."/>
            <person name="Cannon C."/>
            <person name="Castanera R."/>
            <person name="Culley D."/>
            <person name="Daum C."/>
            <person name="Ezra D."/>
            <person name="Gonzalez J."/>
            <person name="Henrissat B."/>
            <person name="Kuo A."/>
            <person name="Liang C."/>
            <person name="Lipzen A."/>
            <person name="Lutzoni F."/>
            <person name="Magnuson J."/>
            <person name="Mondo S."/>
            <person name="Nolan M."/>
            <person name="Ohm R."/>
            <person name="Pangilinan J."/>
            <person name="Park H.-J."/>
            <person name="Ramirez L."/>
            <person name="Alfaro M."/>
            <person name="Sun H."/>
            <person name="Tritt A."/>
            <person name="Yoshinaga Y."/>
            <person name="Zwiers L.-H."/>
            <person name="Turgeon B."/>
            <person name="Goodwin S."/>
            <person name="Spatafora J."/>
            <person name="Crous P."/>
            <person name="Grigoriev I."/>
        </authorList>
    </citation>
    <scope>NUCLEOTIDE SEQUENCE</scope>
    <source>
        <strain evidence="2">CBS 123094</strain>
    </source>
</reference>
<evidence type="ECO:0000256" key="1">
    <source>
        <dbReference type="SAM" id="MobiDB-lite"/>
    </source>
</evidence>
<feature type="compositionally biased region" description="Gly residues" evidence="1">
    <location>
        <begin position="147"/>
        <end position="175"/>
    </location>
</feature>
<feature type="region of interest" description="Disordered" evidence="1">
    <location>
        <begin position="1"/>
        <end position="126"/>
    </location>
</feature>
<keyword evidence="3" id="KW-1185">Reference proteome</keyword>
<dbReference type="AlphaFoldDB" id="A0A6A5X3W5"/>
<accession>A0A6A5X3W5</accession>
<gene>
    <name evidence="2" type="ORF">P154DRAFT_569429</name>
</gene>
<organism evidence="2 3">
    <name type="scientific">Amniculicola lignicola CBS 123094</name>
    <dbReference type="NCBI Taxonomy" id="1392246"/>
    <lineage>
        <taxon>Eukaryota</taxon>
        <taxon>Fungi</taxon>
        <taxon>Dikarya</taxon>
        <taxon>Ascomycota</taxon>
        <taxon>Pezizomycotina</taxon>
        <taxon>Dothideomycetes</taxon>
        <taxon>Pleosporomycetidae</taxon>
        <taxon>Pleosporales</taxon>
        <taxon>Amniculicolaceae</taxon>
        <taxon>Amniculicola</taxon>
    </lineage>
</organism>
<feature type="region of interest" description="Disordered" evidence="1">
    <location>
        <begin position="144"/>
        <end position="202"/>
    </location>
</feature>